<evidence type="ECO:0000313" key="1">
    <source>
        <dbReference type="EMBL" id="PXF61246.1"/>
    </source>
</evidence>
<dbReference type="EMBL" id="PQXF01000006">
    <property type="protein sequence ID" value="PXF61246.1"/>
    <property type="molecule type" value="Genomic_DNA"/>
</dbReference>
<comment type="caution">
    <text evidence="1">The sequence shown here is derived from an EMBL/GenBank/DDBJ whole genome shotgun (WGS) entry which is preliminary data.</text>
</comment>
<gene>
    <name evidence="1" type="ORF">C4B59_04655</name>
</gene>
<accession>A0AC61L3X3</accession>
<dbReference type="Proteomes" id="UP000248329">
    <property type="component" value="Unassembled WGS sequence"/>
</dbReference>
<evidence type="ECO:0000313" key="2">
    <source>
        <dbReference type="Proteomes" id="UP000248329"/>
    </source>
</evidence>
<protein>
    <submittedName>
        <fullName evidence="1">Uncharacterized protein</fullName>
    </submittedName>
</protein>
<reference evidence="1" key="1">
    <citation type="submission" date="2018-01" db="EMBL/GenBank/DDBJ databases">
        <authorList>
            <person name="Krukenberg V."/>
        </authorList>
    </citation>
    <scope>NUCLEOTIDE SEQUENCE</scope>
    <source>
        <strain evidence="1">E20ANME2</strain>
    </source>
</reference>
<proteinExistence type="predicted"/>
<organism evidence="1 2">
    <name type="scientific">Candidatus Methanogaster sp</name>
    <dbReference type="NCBI Taxonomy" id="3386292"/>
    <lineage>
        <taxon>Archaea</taxon>
        <taxon>Methanobacteriati</taxon>
        <taxon>Methanobacteriota</taxon>
        <taxon>Stenosarchaea group</taxon>
        <taxon>Methanomicrobia</taxon>
        <taxon>Methanosarcinales</taxon>
        <taxon>ANME-2 cluster</taxon>
        <taxon>Candidatus Methanogasteraceae</taxon>
        <taxon>Candidatus Methanogaster</taxon>
    </lineage>
</organism>
<sequence>MKIEDVVSTLEKFKFVHSIILFGSRAIGTGRKESDFDLCIISKPDMNVGLKERISLENSVPENIDISLLNELPVNIRKRVFLEGKVLYTKDLYYILTLAKETEMEYTRYGSMRMDYHKAVMRRISARLG</sequence>
<name>A0AC61L3X3_9EURY</name>